<proteinExistence type="predicted"/>
<evidence type="ECO:0000259" key="2">
    <source>
        <dbReference type="PROSITE" id="PS50011"/>
    </source>
</evidence>
<name>A0ABX7NJC7_9BACT</name>
<dbReference type="Gene3D" id="1.10.510.10">
    <property type="entry name" value="Transferase(Phosphotransferase) domain 1"/>
    <property type="match status" value="1"/>
</dbReference>
<dbReference type="SUPFAM" id="SSF56112">
    <property type="entry name" value="Protein kinase-like (PK-like)"/>
    <property type="match status" value="1"/>
</dbReference>
<dbReference type="PROSITE" id="PS50011">
    <property type="entry name" value="PROTEIN_KINASE_DOM"/>
    <property type="match status" value="1"/>
</dbReference>
<feature type="domain" description="Protein kinase" evidence="2">
    <location>
        <begin position="68"/>
        <end position="340"/>
    </location>
</feature>
<dbReference type="InterPro" id="IPR011009">
    <property type="entry name" value="Kinase-like_dom_sf"/>
</dbReference>
<keyword evidence="1" id="KW-0547">Nucleotide-binding</keyword>
<dbReference type="InterPro" id="IPR000719">
    <property type="entry name" value="Prot_kinase_dom"/>
</dbReference>
<evidence type="ECO:0000313" key="3">
    <source>
        <dbReference type="EMBL" id="QSQ18875.1"/>
    </source>
</evidence>
<evidence type="ECO:0000313" key="4">
    <source>
        <dbReference type="Proteomes" id="UP000662747"/>
    </source>
</evidence>
<keyword evidence="4" id="KW-1185">Reference proteome</keyword>
<evidence type="ECO:0000256" key="1">
    <source>
        <dbReference type="PROSITE-ProRule" id="PRU10141"/>
    </source>
</evidence>
<sequence length="340" mass="37095">MEIQLLKCPGCGANLPPPSAPNGILVCDYCGAMVSASGSAVWPMPARPADDPPFAPDRPRVTVAGTRYVLLGRLGRGDGSDVFLARRDARVTELVVLKVVRALSDADLVAREYEILEELQGSRAQGAEHFTRLLPQPVAKGPTKDPEGTPRQAAVYRWNSGFQHTLTSVRDAHGGGVDPRAAVWMWKRLLELLGFVHRSGYVHGAVLPPHLLIHPRDHGLMLVGWCAAMRFASRQPLPCTSARYRDFYPAALWKGDVPTPTTDLVMAARSIAWVMGGDAATGSTPGGVPPPLADLLKQQCDVNHREVAFDAWQLKERVDQAARESYGEPKFVPFTMPGWR</sequence>
<keyword evidence="1" id="KW-0067">ATP-binding</keyword>
<dbReference type="PROSITE" id="PS00107">
    <property type="entry name" value="PROTEIN_KINASE_ATP"/>
    <property type="match status" value="1"/>
</dbReference>
<dbReference type="Proteomes" id="UP000662747">
    <property type="component" value="Chromosome"/>
</dbReference>
<gene>
    <name evidence="3" type="ORF">JY651_26320</name>
</gene>
<dbReference type="EMBL" id="CP071090">
    <property type="protein sequence ID" value="QSQ18875.1"/>
    <property type="molecule type" value="Genomic_DNA"/>
</dbReference>
<dbReference type="InterPro" id="IPR017441">
    <property type="entry name" value="Protein_kinase_ATP_BS"/>
</dbReference>
<feature type="binding site" evidence="1">
    <location>
        <position position="98"/>
    </location>
    <ligand>
        <name>ATP</name>
        <dbReference type="ChEBI" id="CHEBI:30616"/>
    </ligand>
</feature>
<dbReference type="RefSeq" id="WP_206720463.1">
    <property type="nucleotide sequence ID" value="NZ_CP071090.1"/>
</dbReference>
<dbReference type="Gene3D" id="3.30.200.20">
    <property type="entry name" value="Phosphorylase Kinase, domain 1"/>
    <property type="match status" value="1"/>
</dbReference>
<accession>A0ABX7NJC7</accession>
<reference evidence="3 4" key="1">
    <citation type="submission" date="2021-02" db="EMBL/GenBank/DDBJ databases">
        <title>De Novo genome assembly of isolated myxobacteria.</title>
        <authorList>
            <person name="Stevens D.C."/>
        </authorList>
    </citation>
    <scope>NUCLEOTIDE SEQUENCE [LARGE SCALE GENOMIC DNA]</scope>
    <source>
        <strain evidence="4">SCPEA02</strain>
    </source>
</reference>
<organism evidence="3 4">
    <name type="scientific">Pyxidicoccus parkwayensis</name>
    <dbReference type="NCBI Taxonomy" id="2813578"/>
    <lineage>
        <taxon>Bacteria</taxon>
        <taxon>Pseudomonadati</taxon>
        <taxon>Myxococcota</taxon>
        <taxon>Myxococcia</taxon>
        <taxon>Myxococcales</taxon>
        <taxon>Cystobacterineae</taxon>
        <taxon>Myxococcaceae</taxon>
        <taxon>Pyxidicoccus</taxon>
    </lineage>
</organism>
<protein>
    <recommendedName>
        <fullName evidence="2">Protein kinase domain-containing protein</fullName>
    </recommendedName>
</protein>